<reference evidence="2 3" key="1">
    <citation type="submission" date="2015-06" db="EMBL/GenBank/DDBJ databases">
        <authorList>
            <person name="Ju K.-S."/>
            <person name="Doroghazi J.R."/>
            <person name="Metcalf W.W."/>
        </authorList>
    </citation>
    <scope>NUCLEOTIDE SEQUENCE [LARGE SCALE GENOMIC DNA]</scope>
    <source>
        <strain evidence="2 3">NRRL 3414</strain>
    </source>
</reference>
<feature type="transmembrane region" description="Helical" evidence="1">
    <location>
        <begin position="28"/>
        <end position="45"/>
    </location>
</feature>
<keyword evidence="1" id="KW-0812">Transmembrane</keyword>
<keyword evidence="1" id="KW-0472">Membrane</keyword>
<evidence type="ECO:0000256" key="1">
    <source>
        <dbReference type="SAM" id="Phobius"/>
    </source>
</evidence>
<evidence type="ECO:0000313" key="2">
    <source>
        <dbReference type="EMBL" id="KMS70472.1"/>
    </source>
</evidence>
<dbReference type="RefSeq" id="WP_048584782.1">
    <property type="nucleotide sequence ID" value="NZ_LFNT01000048.1"/>
</dbReference>
<protein>
    <submittedName>
        <fullName evidence="2">Uncharacterized protein</fullName>
    </submittedName>
</protein>
<organism evidence="2 3">
    <name type="scientific">Streptomyces viridochromogenes</name>
    <dbReference type="NCBI Taxonomy" id="1938"/>
    <lineage>
        <taxon>Bacteria</taxon>
        <taxon>Bacillati</taxon>
        <taxon>Actinomycetota</taxon>
        <taxon>Actinomycetes</taxon>
        <taxon>Kitasatosporales</taxon>
        <taxon>Streptomycetaceae</taxon>
        <taxon>Streptomyces</taxon>
    </lineage>
</organism>
<gene>
    <name evidence="2" type="ORF">ACM01_31370</name>
</gene>
<name>A0A0J7Z4K9_STRVR</name>
<dbReference type="PATRIC" id="fig|1938.3.peg.6177"/>
<keyword evidence="1" id="KW-1133">Transmembrane helix</keyword>
<proteinExistence type="predicted"/>
<dbReference type="Proteomes" id="UP000037432">
    <property type="component" value="Unassembled WGS sequence"/>
</dbReference>
<sequence>MTLTISAVLLFGLASVVAVKTRASGPGAAVLLFLFGFFTAGTGAYEPIHDVVQACADALSDLGN</sequence>
<accession>A0A0J7Z4K9</accession>
<evidence type="ECO:0000313" key="3">
    <source>
        <dbReference type="Proteomes" id="UP000037432"/>
    </source>
</evidence>
<dbReference type="EMBL" id="LFNT01000048">
    <property type="protein sequence ID" value="KMS70472.1"/>
    <property type="molecule type" value="Genomic_DNA"/>
</dbReference>
<comment type="caution">
    <text evidence="2">The sequence shown here is derived from an EMBL/GenBank/DDBJ whole genome shotgun (WGS) entry which is preliminary data.</text>
</comment>
<dbReference type="AlphaFoldDB" id="A0A0J7Z4K9"/>